<proteinExistence type="predicted"/>
<gene>
    <name evidence="4" type="ORF">soil367_03410</name>
</gene>
<dbReference type="AlphaFoldDB" id="A0A4P7XES9"/>
<dbReference type="GO" id="GO:0046872">
    <property type="term" value="F:metal ion binding"/>
    <property type="evidence" value="ECO:0007669"/>
    <property type="project" value="UniProtKB-KW"/>
</dbReference>
<dbReference type="Proteomes" id="UP000298049">
    <property type="component" value="Chromosome"/>
</dbReference>
<dbReference type="Gene3D" id="3.30.2020.30">
    <property type="match status" value="1"/>
</dbReference>
<evidence type="ECO:0000259" key="3">
    <source>
        <dbReference type="Pfam" id="PF06155"/>
    </source>
</evidence>
<feature type="domain" description="Gamma-butyrobetaine hydroxylase-like N-terminal" evidence="3">
    <location>
        <begin position="10"/>
        <end position="93"/>
    </location>
</feature>
<dbReference type="EMBL" id="CP031093">
    <property type="protein sequence ID" value="QCF25063.1"/>
    <property type="molecule type" value="Genomic_DNA"/>
</dbReference>
<evidence type="ECO:0000256" key="2">
    <source>
        <dbReference type="ARBA" id="ARBA00023004"/>
    </source>
</evidence>
<protein>
    <submittedName>
        <fullName evidence="4">DUF971 domain-containing protein</fullName>
    </submittedName>
</protein>
<name>A0A4P7XES9_9ALTE</name>
<dbReference type="Pfam" id="PF06155">
    <property type="entry name" value="GBBH-like_N"/>
    <property type="match status" value="1"/>
</dbReference>
<evidence type="ECO:0000313" key="4">
    <source>
        <dbReference type="EMBL" id="QCF25063.1"/>
    </source>
</evidence>
<evidence type="ECO:0000313" key="5">
    <source>
        <dbReference type="Proteomes" id="UP000298049"/>
    </source>
</evidence>
<reference evidence="4 5" key="1">
    <citation type="submission" date="2018-07" db="EMBL/GenBank/DDBJ databases">
        <title>Marsedoiliclastica nanhaica gen. nov. sp. nov., a novel marine hydrocarbonoclastic bacterium isolated from an in-situ enriched hydrocarbon-degrading consortium in deep-sea sediment.</title>
        <authorList>
            <person name="Dong C."/>
            <person name="Ma T."/>
            <person name="Liu R."/>
            <person name="Shao Z."/>
        </authorList>
    </citation>
    <scope>NUCLEOTIDE SEQUENCE [LARGE SCALE GENOMIC DNA]</scope>
    <source>
        <strain evidence="5">soil36-7</strain>
    </source>
</reference>
<dbReference type="PANTHER" id="PTHR35303:SF5">
    <property type="entry name" value="OS02G0197800 PROTEIN"/>
    <property type="match status" value="1"/>
</dbReference>
<keyword evidence="2" id="KW-0408">Iron</keyword>
<dbReference type="PANTHER" id="PTHR35303">
    <property type="entry name" value="OS02G0197800 PROTEIN"/>
    <property type="match status" value="1"/>
</dbReference>
<dbReference type="KEGG" id="hmi:soil367_03410"/>
<evidence type="ECO:0000256" key="1">
    <source>
        <dbReference type="ARBA" id="ARBA00022723"/>
    </source>
</evidence>
<accession>A0A4P7XES9</accession>
<keyword evidence="5" id="KW-1185">Reference proteome</keyword>
<dbReference type="OrthoDB" id="9794178at2"/>
<keyword evidence="1" id="KW-0479">Metal-binding</keyword>
<dbReference type="RefSeq" id="WP_136546905.1">
    <property type="nucleotide sequence ID" value="NZ_CP031093.1"/>
</dbReference>
<dbReference type="InterPro" id="IPR038492">
    <property type="entry name" value="GBBH-like_N_sf"/>
</dbReference>
<sequence length="132" mass="14585">MTRDKVPGAIRIRRASRCLELQYADATTVSLPFEYLRVYSPSAEVRGHGGGEGYLVAGKADVQVTGAEAVGNYALKLGFDDGHDSGLFTWEYLKVLAREQEQRWEHYLKRLEAAGQSRRPAASGSPQPYPAK</sequence>
<dbReference type="InterPro" id="IPR010376">
    <property type="entry name" value="GBBH-like_N"/>
</dbReference>
<organism evidence="4 5">
    <name type="scientific">Hydrocarboniclastica marina</name>
    <dbReference type="NCBI Taxonomy" id="2259620"/>
    <lineage>
        <taxon>Bacteria</taxon>
        <taxon>Pseudomonadati</taxon>
        <taxon>Pseudomonadota</taxon>
        <taxon>Gammaproteobacteria</taxon>
        <taxon>Alteromonadales</taxon>
        <taxon>Alteromonadaceae</taxon>
        <taxon>Hydrocarboniclastica</taxon>
    </lineage>
</organism>